<dbReference type="eggNOG" id="ENOG502RE29">
    <property type="taxonomic scope" value="Eukaryota"/>
</dbReference>
<feature type="region of interest" description="Disordered" evidence="1">
    <location>
        <begin position="41"/>
        <end position="70"/>
    </location>
</feature>
<feature type="region of interest" description="Disordered" evidence="1">
    <location>
        <begin position="144"/>
        <end position="164"/>
    </location>
</feature>
<dbReference type="AlphaFoldDB" id="I2FYZ1"/>
<sequence length="409" mass="45932">MVAAWWVIDAVNTLQVPVCGMKCTLGCRALLDRHDDGHDVGQNEGGFTVGNRPPSLTAKRYKQPPTSNSPPQYSSFYLSLALCRSSKMLLTRPLTILSIALLFFAPVDAVFGFRSYASVVKGPSRHPSPSDPLDALPSNSEFENALLTRPPSPRSPSNPLWVPSPNPDPFSTAKHYMIPKITTYYGRTFGPLPIGRSKFHPTPYPFTIPHFQNTYTRQALWPVDFDVAHVRQLLDGEKMYRPEPHILKNVRKAVHTPLRLHGWEPGVKGQGEFLWPPTIIHPTKAISGLEMPVKTRLELHSELMSNFKDHSQIDSKMWHLTVETREGKRNVLMSKANAERFVDGAEGEKNDHDFWMFHEAFRKPHLQKEVGAPGLAFLGGMYLPKDAIKKLEEAGSVRPAFQSVIGHLH</sequence>
<protein>
    <submittedName>
        <fullName evidence="2">Conserved uncharacterized protein</fullName>
    </submittedName>
</protein>
<feature type="compositionally biased region" description="Pro residues" evidence="1">
    <location>
        <begin position="150"/>
        <end position="164"/>
    </location>
</feature>
<dbReference type="EMBL" id="CAGI01000171">
    <property type="protein sequence ID" value="CCF52134.1"/>
    <property type="molecule type" value="Genomic_DNA"/>
</dbReference>
<dbReference type="HOGENOM" id="CLU_672997_0_0_1"/>
<evidence type="ECO:0000313" key="3">
    <source>
        <dbReference type="Proteomes" id="UP000006174"/>
    </source>
</evidence>
<reference evidence="2 3" key="1">
    <citation type="journal article" date="2012" name="Plant Cell">
        <title>Genome comparison of barley and maize smut fungi reveals targeted loss of RNA silencing components and species-specific presence of transposable elements.</title>
        <authorList>
            <person name="Laurie J.D."/>
            <person name="Ali S."/>
            <person name="Linning R."/>
            <person name="Mannhaupt G."/>
            <person name="Wong P."/>
            <person name="Gueldener U."/>
            <person name="Muensterkoetter M."/>
            <person name="Moore R."/>
            <person name="Kahmann R."/>
            <person name="Bakkeren G."/>
            <person name="Schirawski J."/>
        </authorList>
    </citation>
    <scope>NUCLEOTIDE SEQUENCE [LARGE SCALE GENOMIC DNA]</scope>
    <source>
        <strain evidence="3">Uh4875-4</strain>
    </source>
</reference>
<dbReference type="Proteomes" id="UP000006174">
    <property type="component" value="Unassembled WGS sequence"/>
</dbReference>
<comment type="caution">
    <text evidence="2">The sequence shown here is derived from an EMBL/GenBank/DDBJ whole genome shotgun (WGS) entry which is preliminary data.</text>
</comment>
<keyword evidence="3" id="KW-1185">Reference proteome</keyword>
<name>I2FYZ1_USTHO</name>
<evidence type="ECO:0000313" key="2">
    <source>
        <dbReference type="EMBL" id="CCF52134.1"/>
    </source>
</evidence>
<proteinExistence type="predicted"/>
<evidence type="ECO:0000256" key="1">
    <source>
        <dbReference type="SAM" id="MobiDB-lite"/>
    </source>
</evidence>
<gene>
    <name evidence="2" type="ORF">UHOR_03683</name>
</gene>
<dbReference type="OMA" id="IAFERWH"/>
<organism evidence="2 3">
    <name type="scientific">Ustilago hordei</name>
    <name type="common">Barley covered smut fungus</name>
    <dbReference type="NCBI Taxonomy" id="120017"/>
    <lineage>
        <taxon>Eukaryota</taxon>
        <taxon>Fungi</taxon>
        <taxon>Dikarya</taxon>
        <taxon>Basidiomycota</taxon>
        <taxon>Ustilaginomycotina</taxon>
        <taxon>Ustilaginomycetes</taxon>
        <taxon>Ustilaginales</taxon>
        <taxon>Ustilaginaceae</taxon>
        <taxon>Ustilago</taxon>
    </lineage>
</organism>
<accession>I2FYZ1</accession>